<dbReference type="PRINTS" id="PR00455">
    <property type="entry name" value="HTHTETR"/>
</dbReference>
<sequence>MRTNKRDELVRKALDVYYREGFHATGMDRLVAETGVSKTSMYKHFRTKEDLILAVLRLRDENFRNWLYRRMEELAETPAGQLLACFDALGEWFGLEGFRGCMFVKAGAEFQEKGHPIHAQASEHKRLLADHFTRLAQSAGAVEPVLLARQLLLLKEGAIAAAVLLNGAEAAKDAKAAAQIILNAALPSGDQPGGG</sequence>
<evidence type="ECO:0000313" key="6">
    <source>
        <dbReference type="EMBL" id="MFC3614486.1"/>
    </source>
</evidence>
<evidence type="ECO:0000259" key="5">
    <source>
        <dbReference type="PROSITE" id="PS50977"/>
    </source>
</evidence>
<dbReference type="PANTHER" id="PTHR47506:SF1">
    <property type="entry name" value="HTH-TYPE TRANSCRIPTIONAL REGULATOR YJDC"/>
    <property type="match status" value="1"/>
</dbReference>
<name>A0ABV7THG6_9RHOB</name>
<keyword evidence="1" id="KW-0805">Transcription regulation</keyword>
<evidence type="ECO:0000256" key="2">
    <source>
        <dbReference type="ARBA" id="ARBA00023125"/>
    </source>
</evidence>
<dbReference type="Gene3D" id="1.10.357.10">
    <property type="entry name" value="Tetracycline Repressor, domain 2"/>
    <property type="match status" value="1"/>
</dbReference>
<dbReference type="SUPFAM" id="SSF48498">
    <property type="entry name" value="Tetracyclin repressor-like, C-terminal domain"/>
    <property type="match status" value="1"/>
</dbReference>
<dbReference type="Pfam" id="PF00440">
    <property type="entry name" value="TetR_N"/>
    <property type="match status" value="1"/>
</dbReference>
<dbReference type="InterPro" id="IPR036271">
    <property type="entry name" value="Tet_transcr_reg_TetR-rel_C_sf"/>
</dbReference>
<dbReference type="RefSeq" id="WP_386735743.1">
    <property type="nucleotide sequence ID" value="NZ_JBHRXI010000010.1"/>
</dbReference>
<keyword evidence="2 4" id="KW-0238">DNA-binding</keyword>
<feature type="DNA-binding region" description="H-T-H motif" evidence="4">
    <location>
        <begin position="26"/>
        <end position="45"/>
    </location>
</feature>
<evidence type="ECO:0000313" key="7">
    <source>
        <dbReference type="Proteomes" id="UP001595629"/>
    </source>
</evidence>
<accession>A0ABV7THG6</accession>
<dbReference type="PANTHER" id="PTHR47506">
    <property type="entry name" value="TRANSCRIPTIONAL REGULATORY PROTEIN"/>
    <property type="match status" value="1"/>
</dbReference>
<organism evidence="6 7">
    <name type="scientific">Lutimaribacter marinistellae</name>
    <dbReference type="NCBI Taxonomy" id="1820329"/>
    <lineage>
        <taxon>Bacteria</taxon>
        <taxon>Pseudomonadati</taxon>
        <taxon>Pseudomonadota</taxon>
        <taxon>Alphaproteobacteria</taxon>
        <taxon>Rhodobacterales</taxon>
        <taxon>Roseobacteraceae</taxon>
        <taxon>Lutimaribacter</taxon>
    </lineage>
</organism>
<evidence type="ECO:0000256" key="1">
    <source>
        <dbReference type="ARBA" id="ARBA00023015"/>
    </source>
</evidence>
<feature type="domain" description="HTH tetR-type" evidence="5">
    <location>
        <begin position="3"/>
        <end position="63"/>
    </location>
</feature>
<dbReference type="Proteomes" id="UP001595629">
    <property type="component" value="Unassembled WGS sequence"/>
</dbReference>
<keyword evidence="7" id="KW-1185">Reference proteome</keyword>
<protein>
    <submittedName>
        <fullName evidence="6">TetR/AcrR family transcriptional regulator</fullName>
    </submittedName>
</protein>
<dbReference type="EMBL" id="JBHRXI010000010">
    <property type="protein sequence ID" value="MFC3614486.1"/>
    <property type="molecule type" value="Genomic_DNA"/>
</dbReference>
<proteinExistence type="predicted"/>
<dbReference type="InterPro" id="IPR001647">
    <property type="entry name" value="HTH_TetR"/>
</dbReference>
<evidence type="ECO:0000256" key="3">
    <source>
        <dbReference type="ARBA" id="ARBA00023163"/>
    </source>
</evidence>
<keyword evidence="3" id="KW-0804">Transcription</keyword>
<evidence type="ECO:0000256" key="4">
    <source>
        <dbReference type="PROSITE-ProRule" id="PRU00335"/>
    </source>
</evidence>
<dbReference type="PROSITE" id="PS50977">
    <property type="entry name" value="HTH_TETR_2"/>
    <property type="match status" value="1"/>
</dbReference>
<gene>
    <name evidence="6" type="ORF">ACFORG_11990</name>
</gene>
<dbReference type="InterPro" id="IPR009057">
    <property type="entry name" value="Homeodomain-like_sf"/>
</dbReference>
<dbReference type="SUPFAM" id="SSF46689">
    <property type="entry name" value="Homeodomain-like"/>
    <property type="match status" value="1"/>
</dbReference>
<comment type="caution">
    <text evidence="6">The sequence shown here is derived from an EMBL/GenBank/DDBJ whole genome shotgun (WGS) entry which is preliminary data.</text>
</comment>
<reference evidence="7" key="1">
    <citation type="journal article" date="2019" name="Int. J. Syst. Evol. Microbiol.">
        <title>The Global Catalogue of Microorganisms (GCM) 10K type strain sequencing project: providing services to taxonomists for standard genome sequencing and annotation.</title>
        <authorList>
            <consortium name="The Broad Institute Genomics Platform"/>
            <consortium name="The Broad Institute Genome Sequencing Center for Infectious Disease"/>
            <person name="Wu L."/>
            <person name="Ma J."/>
        </authorList>
    </citation>
    <scope>NUCLEOTIDE SEQUENCE [LARGE SCALE GENOMIC DNA]</scope>
    <source>
        <strain evidence="7">KCTC 42911</strain>
    </source>
</reference>